<accession>A0ABX0RSE7</accession>
<feature type="compositionally biased region" description="Basic and acidic residues" evidence="2">
    <location>
        <begin position="483"/>
        <end position="493"/>
    </location>
</feature>
<organism evidence="3 4">
    <name type="scientific">Candidatus Pantoea communis</name>
    <dbReference type="NCBI Taxonomy" id="2608354"/>
    <lineage>
        <taxon>Bacteria</taxon>
        <taxon>Pseudomonadati</taxon>
        <taxon>Pseudomonadota</taxon>
        <taxon>Gammaproteobacteria</taxon>
        <taxon>Enterobacterales</taxon>
        <taxon>Erwiniaceae</taxon>
        <taxon>Pantoea</taxon>
    </lineage>
</organism>
<feature type="region of interest" description="Disordered" evidence="2">
    <location>
        <begin position="223"/>
        <end position="259"/>
    </location>
</feature>
<feature type="coiled-coil region" evidence="1">
    <location>
        <begin position="321"/>
        <end position="363"/>
    </location>
</feature>
<dbReference type="Proteomes" id="UP001515780">
    <property type="component" value="Unassembled WGS sequence"/>
</dbReference>
<gene>
    <name evidence="3" type="ORF">F3J37_17820</name>
</gene>
<sequence>MTIYTQDPGQGINQPIGNAQSGLGESLAATFEQGFEEGPFNSALRLNRAYGQLNDPTSPMVPKAQADATLKQYGVKSIDIPDEGVTQTYLDNVVSNRKDTLAKQQIAAAAPSGFVATPLNVMANLAGAMADPGNLALGLVPFAGEARAATLLGRAGERFLQGAAMGGIQTGVTLPTTALASAAEGDDFTLGNAMENLFYGTVGGGLLHAGGGVIADLVRGRRTPSVGESPLETTSRVEPVTDPVSPSRTTTAEPDNASPLLDQTMAREADNYAYSRAYDDVIPDYQQSLQDLQQGRIDNVADLRAEMAANEHAASRLDATLKDRTEQYQQQRMKYRDARQRALADIESEKQSLSSRNDEINQALDGNAAAEKAAGELSAIGRGEIPDGLAGRISERAGQIKSGLQRTNLAEGVRSAAQRIDDAHWTQRQNAFRAGLSHMMQGKAPDVEPFFDLTAPELREPSIEQIRKGPRSDTDPSTVNASRDAEADYQRASRDDADLLNAQEDFEAEMALAKSRVDELDSPELREALGDIQKQASDESLVKGYQEYAACMLRRM</sequence>
<reference evidence="3 4" key="1">
    <citation type="journal article" date="2019" name="bioRxiv">
        <title>Bacteria contribute to plant secondary compound degradation in a generalist herbivore system.</title>
        <authorList>
            <person name="Francoeur C.B."/>
            <person name="Khadempour L."/>
            <person name="Moreira-Soto R.D."/>
            <person name="Gotting K."/>
            <person name="Book A.J."/>
            <person name="Pinto-Tomas A.A."/>
            <person name="Keefover-Ring K."/>
            <person name="Currie C.R."/>
        </authorList>
    </citation>
    <scope>NUCLEOTIDE SEQUENCE [LARGE SCALE GENOMIC DNA]</scope>
    <source>
        <strain evidence="3">Al-1710</strain>
    </source>
</reference>
<comment type="caution">
    <text evidence="3">The sequence shown here is derived from an EMBL/GenBank/DDBJ whole genome shotgun (WGS) entry which is preliminary data.</text>
</comment>
<name>A0ABX0RSE7_9GAMM</name>
<evidence type="ECO:0000256" key="2">
    <source>
        <dbReference type="SAM" id="MobiDB-lite"/>
    </source>
</evidence>
<evidence type="ECO:0000313" key="4">
    <source>
        <dbReference type="Proteomes" id="UP001515780"/>
    </source>
</evidence>
<keyword evidence="4" id="KW-1185">Reference proteome</keyword>
<dbReference type="RefSeq" id="WP_166934829.1">
    <property type="nucleotide sequence ID" value="NZ_VWXC01000013.1"/>
</dbReference>
<feature type="compositionally biased region" description="Polar residues" evidence="2">
    <location>
        <begin position="244"/>
        <end position="253"/>
    </location>
</feature>
<proteinExistence type="predicted"/>
<protein>
    <submittedName>
        <fullName evidence="3">Uncharacterized protein</fullName>
    </submittedName>
</protein>
<dbReference type="EMBL" id="VWXC01000013">
    <property type="protein sequence ID" value="NIG20535.1"/>
    <property type="molecule type" value="Genomic_DNA"/>
</dbReference>
<keyword evidence="1" id="KW-0175">Coiled coil</keyword>
<evidence type="ECO:0000313" key="3">
    <source>
        <dbReference type="EMBL" id="NIG20535.1"/>
    </source>
</evidence>
<feature type="region of interest" description="Disordered" evidence="2">
    <location>
        <begin position="461"/>
        <end position="493"/>
    </location>
</feature>
<feature type="compositionally biased region" description="Basic and acidic residues" evidence="2">
    <location>
        <begin position="461"/>
        <end position="474"/>
    </location>
</feature>
<evidence type="ECO:0000256" key="1">
    <source>
        <dbReference type="SAM" id="Coils"/>
    </source>
</evidence>